<comment type="similarity">
    <text evidence="1">Belongs to the YciI family.</text>
</comment>
<evidence type="ECO:0000256" key="1">
    <source>
        <dbReference type="ARBA" id="ARBA00007689"/>
    </source>
</evidence>
<dbReference type="Pfam" id="PF03795">
    <property type="entry name" value="YCII"/>
    <property type="match status" value="1"/>
</dbReference>
<dbReference type="KEGG" id="rhoz:GXP67_36655"/>
<dbReference type="InterPro" id="IPR011008">
    <property type="entry name" value="Dimeric_a/b-barrel"/>
</dbReference>
<dbReference type="AlphaFoldDB" id="A0A6C0GUC7"/>
<dbReference type="SUPFAM" id="SSF54909">
    <property type="entry name" value="Dimeric alpha+beta barrel"/>
    <property type="match status" value="1"/>
</dbReference>
<dbReference type="InterPro" id="IPR005545">
    <property type="entry name" value="YCII"/>
</dbReference>
<dbReference type="RefSeq" id="WP_162447725.1">
    <property type="nucleotide sequence ID" value="NZ_CP048222.1"/>
</dbReference>
<evidence type="ECO:0000313" key="4">
    <source>
        <dbReference type="Proteomes" id="UP000480178"/>
    </source>
</evidence>
<dbReference type="EMBL" id="CP048222">
    <property type="protein sequence ID" value="QHT71805.1"/>
    <property type="molecule type" value="Genomic_DNA"/>
</dbReference>
<feature type="domain" description="YCII-related" evidence="2">
    <location>
        <begin position="60"/>
        <end position="108"/>
    </location>
</feature>
<dbReference type="Proteomes" id="UP000480178">
    <property type="component" value="Chromosome"/>
</dbReference>
<keyword evidence="4" id="KW-1185">Reference proteome</keyword>
<dbReference type="Gene3D" id="3.30.70.1060">
    <property type="entry name" value="Dimeric alpha+beta barrel"/>
    <property type="match status" value="1"/>
</dbReference>
<organism evidence="3 4">
    <name type="scientific">Rhodocytophaga rosea</name>
    <dbReference type="NCBI Taxonomy" id="2704465"/>
    <lineage>
        <taxon>Bacteria</taxon>
        <taxon>Pseudomonadati</taxon>
        <taxon>Bacteroidota</taxon>
        <taxon>Cytophagia</taxon>
        <taxon>Cytophagales</taxon>
        <taxon>Rhodocytophagaceae</taxon>
        <taxon>Rhodocytophaga</taxon>
    </lineage>
</organism>
<reference evidence="3 4" key="1">
    <citation type="submission" date="2020-01" db="EMBL/GenBank/DDBJ databases">
        <authorList>
            <person name="Kim M.K."/>
        </authorList>
    </citation>
    <scope>NUCLEOTIDE SEQUENCE [LARGE SCALE GENOMIC DNA]</scope>
    <source>
        <strain evidence="3 4">172606-1</strain>
    </source>
</reference>
<sequence length="118" mass="13245">MNDFLLIFRRDFKGKEAQLSPQQMQDSIKEWQNWFGGIAAQNKLARPLQRWDIDGKVVKSDKHVINGPYAEIKESIGGLIIIKAADYDEAVEIAQGCPILKLGGNVEVRKAVSVEDHP</sequence>
<accession>A0A6C0GUC7</accession>
<evidence type="ECO:0000313" key="3">
    <source>
        <dbReference type="EMBL" id="QHT71805.1"/>
    </source>
</evidence>
<gene>
    <name evidence="3" type="ORF">GXP67_36655</name>
</gene>
<evidence type="ECO:0000259" key="2">
    <source>
        <dbReference type="Pfam" id="PF03795"/>
    </source>
</evidence>
<protein>
    <submittedName>
        <fullName evidence="3">Transcription initiation protein</fullName>
    </submittedName>
</protein>
<proteinExistence type="inferred from homology"/>
<name>A0A6C0GUC7_9BACT</name>